<dbReference type="Pfam" id="PF07735">
    <property type="entry name" value="FBA_2"/>
    <property type="match status" value="1"/>
</dbReference>
<dbReference type="AlphaFoldDB" id="G0MGH9"/>
<reference evidence="3" key="1">
    <citation type="submission" date="2011-07" db="EMBL/GenBank/DDBJ databases">
        <authorList>
            <consortium name="Caenorhabditis brenneri Sequencing and Analysis Consortium"/>
            <person name="Wilson R.K."/>
        </authorList>
    </citation>
    <scope>NUCLEOTIDE SEQUENCE [LARGE SCALE GENOMIC DNA]</scope>
    <source>
        <strain evidence="3">PB2801</strain>
    </source>
</reference>
<dbReference type="EMBL" id="GL379793">
    <property type="protein sequence ID" value="EGT56655.1"/>
    <property type="molecule type" value="Genomic_DNA"/>
</dbReference>
<dbReference type="OrthoDB" id="5843099at2759"/>
<dbReference type="InterPro" id="IPR042317">
    <property type="entry name" value="She-1-like"/>
</dbReference>
<organism evidence="3">
    <name type="scientific">Caenorhabditis brenneri</name>
    <name type="common">Nematode worm</name>
    <dbReference type="NCBI Taxonomy" id="135651"/>
    <lineage>
        <taxon>Eukaryota</taxon>
        <taxon>Metazoa</taxon>
        <taxon>Ecdysozoa</taxon>
        <taxon>Nematoda</taxon>
        <taxon>Chromadorea</taxon>
        <taxon>Rhabditida</taxon>
        <taxon>Rhabditina</taxon>
        <taxon>Rhabditomorpha</taxon>
        <taxon>Rhabditoidea</taxon>
        <taxon>Rhabditidae</taxon>
        <taxon>Peloderinae</taxon>
        <taxon>Caenorhabditis</taxon>
    </lineage>
</organism>
<dbReference type="PANTHER" id="PTHR31006">
    <property type="entry name" value="F-BOX DOMAIN-CONTAINING PROTEIN-RELATED-RELATED"/>
    <property type="match status" value="1"/>
</dbReference>
<keyword evidence="3" id="KW-1185">Reference proteome</keyword>
<dbReference type="Proteomes" id="UP000008068">
    <property type="component" value="Unassembled WGS sequence"/>
</dbReference>
<accession>G0MGH9</accession>
<evidence type="ECO:0000313" key="3">
    <source>
        <dbReference type="Proteomes" id="UP000008068"/>
    </source>
</evidence>
<sequence>MSDTLPEPVEEESSFLEFNLFGDLLDEIDTGNSIIQKKKQEKRKKWMKKGNFELNEIKIEMAKYPFATSQIKYLPRCNKIRIGADDLDTSNWWFQKIPEQLVDLQFMLYSEEEEDFTPPSDFLNAPQIMQASNFSFWSRAAFTDEQFLKLKAKSIRFCSVDVSDNGINQFIKKWVNGKGTDDFKEAHLWSPRNRNPVELIRGLEVQQWDNSFEEETCGFVEDFSRCRGRGQCFQIKSRIDPFESLTLSIHSDRVSIYATGKRMEYRGAAYTYYSIPYSVFF</sequence>
<proteinExistence type="predicted"/>
<dbReference type="InParanoid" id="G0MGH9"/>
<protein>
    <recommendedName>
        <fullName evidence="1">Sdz-33 F-box domain-containing protein</fullName>
    </recommendedName>
</protein>
<dbReference type="eggNOG" id="ENOG502TG2I">
    <property type="taxonomic scope" value="Eukaryota"/>
</dbReference>
<evidence type="ECO:0000313" key="2">
    <source>
        <dbReference type="EMBL" id="EGT56655.1"/>
    </source>
</evidence>
<dbReference type="PANTHER" id="PTHR31006:SF0">
    <property type="entry name" value="F-BOX ASSOCIATED DOMAIN-CONTAINING PROTEIN-RELATED"/>
    <property type="match status" value="1"/>
</dbReference>
<feature type="domain" description="Sdz-33 F-box" evidence="1">
    <location>
        <begin position="135"/>
        <end position="178"/>
    </location>
</feature>
<evidence type="ECO:0000259" key="1">
    <source>
        <dbReference type="Pfam" id="PF07735"/>
    </source>
</evidence>
<dbReference type="HOGENOM" id="CLU_991198_0_0_1"/>
<name>G0MGH9_CAEBE</name>
<gene>
    <name evidence="2" type="ORF">CAEBREN_01209</name>
</gene>
<dbReference type="InterPro" id="IPR012885">
    <property type="entry name" value="F-box_Sdz-33"/>
</dbReference>